<accession>A0A916TKV6</accession>
<feature type="compositionally biased region" description="Low complexity" evidence="1">
    <location>
        <begin position="1"/>
        <end position="16"/>
    </location>
</feature>
<dbReference type="EMBL" id="BMFA01000006">
    <property type="protein sequence ID" value="GGB50180.1"/>
    <property type="molecule type" value="Genomic_DNA"/>
</dbReference>
<evidence type="ECO:0000256" key="1">
    <source>
        <dbReference type="SAM" id="MobiDB-lite"/>
    </source>
</evidence>
<organism evidence="2 3">
    <name type="scientific">Roseibium aquae</name>
    <dbReference type="NCBI Taxonomy" id="1323746"/>
    <lineage>
        <taxon>Bacteria</taxon>
        <taxon>Pseudomonadati</taxon>
        <taxon>Pseudomonadota</taxon>
        <taxon>Alphaproteobacteria</taxon>
        <taxon>Hyphomicrobiales</taxon>
        <taxon>Stappiaceae</taxon>
        <taxon>Roseibium</taxon>
    </lineage>
</organism>
<feature type="region of interest" description="Disordered" evidence="1">
    <location>
        <begin position="1"/>
        <end position="24"/>
    </location>
</feature>
<keyword evidence="3" id="KW-1185">Reference proteome</keyword>
<dbReference type="Proteomes" id="UP000605148">
    <property type="component" value="Unassembled WGS sequence"/>
</dbReference>
<protein>
    <submittedName>
        <fullName evidence="2">Uncharacterized protein</fullName>
    </submittedName>
</protein>
<gene>
    <name evidence="2" type="ORF">GCM10011316_22850</name>
</gene>
<proteinExistence type="predicted"/>
<comment type="caution">
    <text evidence="2">The sequence shown here is derived from an EMBL/GenBank/DDBJ whole genome shotgun (WGS) entry which is preliminary data.</text>
</comment>
<evidence type="ECO:0000313" key="3">
    <source>
        <dbReference type="Proteomes" id="UP000605148"/>
    </source>
</evidence>
<sequence>MAGRAGAGPASRATAPQHAEWGGPVVAARQSPAAIATDAFFGKKRLRCGLLSLIYALPKFARARGRSWGSTLGSVHNSDLLRGSCRKTPPRGGAVNPDG</sequence>
<name>A0A916TKV6_9HYPH</name>
<feature type="compositionally biased region" description="Polar residues" evidence="1">
    <location>
        <begin position="68"/>
        <end position="77"/>
    </location>
</feature>
<feature type="region of interest" description="Disordered" evidence="1">
    <location>
        <begin position="68"/>
        <end position="99"/>
    </location>
</feature>
<dbReference type="AlphaFoldDB" id="A0A916TKV6"/>
<reference evidence="2" key="1">
    <citation type="journal article" date="2014" name="Int. J. Syst. Evol. Microbiol.">
        <title>Complete genome sequence of Corynebacterium casei LMG S-19264T (=DSM 44701T), isolated from a smear-ripened cheese.</title>
        <authorList>
            <consortium name="US DOE Joint Genome Institute (JGI-PGF)"/>
            <person name="Walter F."/>
            <person name="Albersmeier A."/>
            <person name="Kalinowski J."/>
            <person name="Ruckert C."/>
        </authorList>
    </citation>
    <scope>NUCLEOTIDE SEQUENCE</scope>
    <source>
        <strain evidence="2">CGMCC 1.12426</strain>
    </source>
</reference>
<reference evidence="2" key="2">
    <citation type="submission" date="2020-09" db="EMBL/GenBank/DDBJ databases">
        <authorList>
            <person name="Sun Q."/>
            <person name="Zhou Y."/>
        </authorList>
    </citation>
    <scope>NUCLEOTIDE SEQUENCE</scope>
    <source>
        <strain evidence="2">CGMCC 1.12426</strain>
    </source>
</reference>
<evidence type="ECO:0000313" key="2">
    <source>
        <dbReference type="EMBL" id="GGB50180.1"/>
    </source>
</evidence>